<sequence length="597" mass="66838">MMRSFGAARMAGLPAQARPSSVSLGGFFSQEKPPDFTSVRRERLQRQPVPQAVTLPSPSKDSWVVIQEKQKEDARLVLQRHLKGLLNKLTIEKFDRIYQQILSAGIKVEEEVKCLMRMVFEKAVAQHHFIQMYVMLCGKLKLDFQELLEDDHRNTKFRRILIDQCEDSFNANLEPISVPKDLNADDAYEFELNYKKTMTGNMIFVGELLKSKMISQAILLECIDRLLQKREECIASSNGEDQGVHHVEALCAFLHTVGPFFDNPQCLVRETKAGEIGGGVEGKKNSQLGRMRQERDRDRRAHGGDSRRSVLSDSRRVIVSMDDKKKKKFDKSSSAGAGGSSSSSGVGGLLDVEGARAAARREFSDLICSTVEEGIEVFSGIQCDGPEAQQALLLELLLVAADKLVSDKESQKQQRQTLFQFLVALASTDAFPPDTLKFGLRDFMGLNEEGEGLYKDLLLDAPHLPNFMREFLDVVEAKDPDRRLLSTAALDDLREPDGQRAEQVFTSDPSPPLPPRKQVREFKRVAFVECWDALQRVCPIQVICEATPSHRAPPSLRGEGPPQGGREGLREVSDLPCLRILDVCLLSTRVDNCRDVP</sequence>
<reference evidence="6 7" key="1">
    <citation type="journal article" date="2016" name="BMC Genomics">
        <title>Comparative genomics reveals Cyclospora cayetanensis possesses coccidia-like metabolism and invasion components but unique surface antigens.</title>
        <authorList>
            <person name="Liu S."/>
            <person name="Wang L."/>
            <person name="Zheng H."/>
            <person name="Xu Z."/>
            <person name="Roellig D.M."/>
            <person name="Li N."/>
            <person name="Frace M.A."/>
            <person name="Tang K."/>
            <person name="Arrowood M.J."/>
            <person name="Moss D.M."/>
            <person name="Zhang L."/>
            <person name="Feng Y."/>
            <person name="Xiao L."/>
        </authorList>
    </citation>
    <scope>NUCLEOTIDE SEQUENCE [LARGE SCALE GENOMIC DNA]</scope>
    <source>
        <strain evidence="6 7">CHN_HEN01</strain>
    </source>
</reference>
<dbReference type="GO" id="GO:0003729">
    <property type="term" value="F:mRNA binding"/>
    <property type="evidence" value="ECO:0007669"/>
    <property type="project" value="TreeGrafter"/>
</dbReference>
<evidence type="ECO:0000259" key="5">
    <source>
        <dbReference type="SMART" id="SM00543"/>
    </source>
</evidence>
<dbReference type="SUPFAM" id="SSF48371">
    <property type="entry name" value="ARM repeat"/>
    <property type="match status" value="1"/>
</dbReference>
<feature type="region of interest" description="Disordered" evidence="4">
    <location>
        <begin position="277"/>
        <end position="346"/>
    </location>
</feature>
<evidence type="ECO:0000256" key="2">
    <source>
        <dbReference type="ARBA" id="ARBA00022540"/>
    </source>
</evidence>
<dbReference type="InterPro" id="IPR016024">
    <property type="entry name" value="ARM-type_fold"/>
</dbReference>
<feature type="region of interest" description="Disordered" evidence="4">
    <location>
        <begin position="18"/>
        <end position="57"/>
    </location>
</feature>
<dbReference type="InterPro" id="IPR003890">
    <property type="entry name" value="MIF4G-like_typ-3"/>
</dbReference>
<feature type="compositionally biased region" description="Low complexity" evidence="4">
    <location>
        <begin position="332"/>
        <end position="344"/>
    </location>
</feature>
<dbReference type="VEuPathDB" id="ToxoDB:cyc_04197"/>
<evidence type="ECO:0000256" key="1">
    <source>
        <dbReference type="ARBA" id="ARBA00005775"/>
    </source>
</evidence>
<dbReference type="SMART" id="SM00543">
    <property type="entry name" value="MIF4G"/>
    <property type="match status" value="1"/>
</dbReference>
<comment type="caution">
    <text evidence="6">The sequence shown here is derived from an EMBL/GenBank/DDBJ whole genome shotgun (WGS) entry which is preliminary data.</text>
</comment>
<evidence type="ECO:0000313" key="6">
    <source>
        <dbReference type="EMBL" id="OEH76592.1"/>
    </source>
</evidence>
<evidence type="ECO:0000256" key="4">
    <source>
        <dbReference type="SAM" id="MobiDB-lite"/>
    </source>
</evidence>
<keyword evidence="2" id="KW-0396">Initiation factor</keyword>
<comment type="similarity">
    <text evidence="1">Belongs to the eukaryotic initiation factor 4G family.</text>
</comment>
<dbReference type="PANTHER" id="PTHR23253:SF9">
    <property type="entry name" value="EUKARYOTIC TRANSLATION INITIATION FACTOR 4 GAMMA 2"/>
    <property type="match status" value="1"/>
</dbReference>
<gene>
    <name evidence="6" type="ORF">cyc_04197</name>
</gene>
<dbReference type="PANTHER" id="PTHR23253">
    <property type="entry name" value="EUKARYOTIC TRANSLATION INITIATION FACTOR 4 GAMMA"/>
    <property type="match status" value="1"/>
</dbReference>
<feature type="domain" description="MIF4G" evidence="5">
    <location>
        <begin position="79"/>
        <end position="328"/>
    </location>
</feature>
<dbReference type="GO" id="GO:0003743">
    <property type="term" value="F:translation initiation factor activity"/>
    <property type="evidence" value="ECO:0007669"/>
    <property type="project" value="UniProtKB-KW"/>
</dbReference>
<feature type="compositionally biased region" description="Basic and acidic residues" evidence="4">
    <location>
        <begin position="291"/>
        <end position="324"/>
    </location>
</feature>
<keyword evidence="3" id="KW-0648">Protein biosynthesis</keyword>
<feature type="region of interest" description="Disordered" evidence="4">
    <location>
        <begin position="549"/>
        <end position="569"/>
    </location>
</feature>
<dbReference type="Gene3D" id="1.25.40.180">
    <property type="match status" value="1"/>
</dbReference>
<evidence type="ECO:0000313" key="7">
    <source>
        <dbReference type="Proteomes" id="UP000095192"/>
    </source>
</evidence>
<dbReference type="Pfam" id="PF02854">
    <property type="entry name" value="MIF4G"/>
    <property type="match status" value="1"/>
</dbReference>
<dbReference type="Proteomes" id="UP000095192">
    <property type="component" value="Unassembled WGS sequence"/>
</dbReference>
<organism evidence="6 7">
    <name type="scientific">Cyclospora cayetanensis</name>
    <dbReference type="NCBI Taxonomy" id="88456"/>
    <lineage>
        <taxon>Eukaryota</taxon>
        <taxon>Sar</taxon>
        <taxon>Alveolata</taxon>
        <taxon>Apicomplexa</taxon>
        <taxon>Conoidasida</taxon>
        <taxon>Coccidia</taxon>
        <taxon>Eucoccidiorida</taxon>
        <taxon>Eimeriorina</taxon>
        <taxon>Eimeriidae</taxon>
        <taxon>Cyclospora</taxon>
    </lineage>
</organism>
<feature type="compositionally biased region" description="Basic and acidic residues" evidence="4">
    <location>
        <begin position="32"/>
        <end position="45"/>
    </location>
</feature>
<name>A0A1D3CZG2_9EIME</name>
<dbReference type="GO" id="GO:0016281">
    <property type="term" value="C:eukaryotic translation initiation factor 4F complex"/>
    <property type="evidence" value="ECO:0007669"/>
    <property type="project" value="TreeGrafter"/>
</dbReference>
<accession>A0A1D3CZG2</accession>
<dbReference type="AlphaFoldDB" id="A0A1D3CZG2"/>
<dbReference type="EMBL" id="JROU02001404">
    <property type="protein sequence ID" value="OEH76592.1"/>
    <property type="molecule type" value="Genomic_DNA"/>
</dbReference>
<keyword evidence="7" id="KW-1185">Reference proteome</keyword>
<protein>
    <submittedName>
        <fullName evidence="6">Mif4g domain-containing protein</fullName>
    </submittedName>
</protein>
<dbReference type="InParanoid" id="A0A1D3CZG2"/>
<evidence type="ECO:0000256" key="3">
    <source>
        <dbReference type="ARBA" id="ARBA00022917"/>
    </source>
</evidence>
<proteinExistence type="inferred from homology"/>